<protein>
    <submittedName>
        <fullName evidence="1">Uncharacterized protein</fullName>
    </submittedName>
</protein>
<dbReference type="EMBL" id="JAPDGR010005264">
    <property type="protein sequence ID" value="KAJ2966128.1"/>
    <property type="molecule type" value="Genomic_DNA"/>
</dbReference>
<accession>A0ACC1MHW7</accession>
<organism evidence="1 2">
    <name type="scientific">Xylaria curta</name>
    <dbReference type="NCBI Taxonomy" id="42375"/>
    <lineage>
        <taxon>Eukaryota</taxon>
        <taxon>Fungi</taxon>
        <taxon>Dikarya</taxon>
        <taxon>Ascomycota</taxon>
        <taxon>Pezizomycotina</taxon>
        <taxon>Sordariomycetes</taxon>
        <taxon>Xylariomycetidae</taxon>
        <taxon>Xylariales</taxon>
        <taxon>Xylariaceae</taxon>
        <taxon>Xylaria</taxon>
    </lineage>
</organism>
<reference evidence="1" key="1">
    <citation type="submission" date="2022-10" db="EMBL/GenBank/DDBJ databases">
        <title>Genome Sequence of Xylaria curta.</title>
        <authorList>
            <person name="Buettner E."/>
        </authorList>
    </citation>
    <scope>NUCLEOTIDE SEQUENCE</scope>
    <source>
        <strain evidence="1">Babe10</strain>
    </source>
</reference>
<keyword evidence="2" id="KW-1185">Reference proteome</keyword>
<evidence type="ECO:0000313" key="1">
    <source>
        <dbReference type="EMBL" id="KAJ2966128.1"/>
    </source>
</evidence>
<gene>
    <name evidence="1" type="ORF">NUW58_g10738</name>
</gene>
<evidence type="ECO:0000313" key="2">
    <source>
        <dbReference type="Proteomes" id="UP001143856"/>
    </source>
</evidence>
<dbReference type="Proteomes" id="UP001143856">
    <property type="component" value="Unassembled WGS sequence"/>
</dbReference>
<proteinExistence type="predicted"/>
<name>A0ACC1MHW7_9PEZI</name>
<sequence length="316" mass="34974">MSPAPARLRQSFANGTTAVEDAQVPEPTIDGFRCLCRRFLDVDGVSPYSYIPYIELFCLARFLFVTSNILPTAHACSAARHLAWTRFRIHLWHYKLLTQPSLGLGSLHTKSGRWTDVATLEELIQTSLTEAEASLFEAGRASEDVGRFSWPAESQVLYRLEEANGQILLGNDTKARQALQDAARISGFVYALSGALGKRTRYQENSFSQLVVLAKSRQLPLEPIEGREAKEAAPSALPLNDDTLLEKIQFNAPESPSSESLLPAQLHDVRPDGQPELRPADQIILLTEATLKDTFSPSDSLTLEEILPYSIAHRVA</sequence>
<comment type="caution">
    <text evidence="1">The sequence shown here is derived from an EMBL/GenBank/DDBJ whole genome shotgun (WGS) entry which is preliminary data.</text>
</comment>